<protein>
    <submittedName>
        <fullName evidence="3">Uncharacterized protein</fullName>
    </submittedName>
</protein>
<evidence type="ECO:0000313" key="4">
    <source>
        <dbReference type="Proteomes" id="UP001249851"/>
    </source>
</evidence>
<keyword evidence="2" id="KW-1133">Transmembrane helix</keyword>
<sequence length="86" mass="9682">MPPQENEEASSTAPTSENPSNGSSPNPPSNPNWSALRRYLLDNKIDSALWLTRVFTIIKISVFQGILWNVVCRRQLPLSTLLCYVH</sequence>
<reference evidence="3" key="2">
    <citation type="journal article" date="2023" name="Science">
        <title>Genomic signatures of disease resistance in endangered staghorn corals.</title>
        <authorList>
            <person name="Vollmer S.V."/>
            <person name="Selwyn J.D."/>
            <person name="Despard B.A."/>
            <person name="Roesel C.L."/>
        </authorList>
    </citation>
    <scope>NUCLEOTIDE SEQUENCE</scope>
    <source>
        <strain evidence="3">K2</strain>
    </source>
</reference>
<keyword evidence="4" id="KW-1185">Reference proteome</keyword>
<dbReference type="AlphaFoldDB" id="A0AAD9Q289"/>
<feature type="transmembrane region" description="Helical" evidence="2">
    <location>
        <begin position="50"/>
        <end position="71"/>
    </location>
</feature>
<organism evidence="3 4">
    <name type="scientific">Acropora cervicornis</name>
    <name type="common">Staghorn coral</name>
    <dbReference type="NCBI Taxonomy" id="6130"/>
    <lineage>
        <taxon>Eukaryota</taxon>
        <taxon>Metazoa</taxon>
        <taxon>Cnidaria</taxon>
        <taxon>Anthozoa</taxon>
        <taxon>Hexacorallia</taxon>
        <taxon>Scleractinia</taxon>
        <taxon>Astrocoeniina</taxon>
        <taxon>Acroporidae</taxon>
        <taxon>Acropora</taxon>
    </lineage>
</organism>
<dbReference type="Proteomes" id="UP001249851">
    <property type="component" value="Unassembled WGS sequence"/>
</dbReference>
<gene>
    <name evidence="3" type="ORF">P5673_025356</name>
</gene>
<name>A0AAD9Q289_ACRCE</name>
<dbReference type="EMBL" id="JARQWQ010000078">
    <property type="protein sequence ID" value="KAK2553379.1"/>
    <property type="molecule type" value="Genomic_DNA"/>
</dbReference>
<keyword evidence="2" id="KW-0812">Transmembrane</keyword>
<evidence type="ECO:0000313" key="3">
    <source>
        <dbReference type="EMBL" id="KAK2553379.1"/>
    </source>
</evidence>
<keyword evidence="2" id="KW-0472">Membrane</keyword>
<evidence type="ECO:0000256" key="1">
    <source>
        <dbReference type="SAM" id="MobiDB-lite"/>
    </source>
</evidence>
<evidence type="ECO:0000256" key="2">
    <source>
        <dbReference type="SAM" id="Phobius"/>
    </source>
</evidence>
<accession>A0AAD9Q289</accession>
<feature type="region of interest" description="Disordered" evidence="1">
    <location>
        <begin position="1"/>
        <end position="30"/>
    </location>
</feature>
<reference evidence="3" key="1">
    <citation type="journal article" date="2023" name="G3 (Bethesda)">
        <title>Whole genome assembly and annotation of the endangered Caribbean coral Acropora cervicornis.</title>
        <authorList>
            <person name="Selwyn J.D."/>
            <person name="Vollmer S.V."/>
        </authorList>
    </citation>
    <scope>NUCLEOTIDE SEQUENCE</scope>
    <source>
        <strain evidence="3">K2</strain>
    </source>
</reference>
<proteinExistence type="predicted"/>
<comment type="caution">
    <text evidence="3">The sequence shown here is derived from an EMBL/GenBank/DDBJ whole genome shotgun (WGS) entry which is preliminary data.</text>
</comment>